<gene>
    <name evidence="2" type="ORF">FYJ87_02475</name>
</gene>
<accession>A0A5D4FVS2</accession>
<evidence type="ECO:0000256" key="1">
    <source>
        <dbReference type="SAM" id="MobiDB-lite"/>
    </source>
</evidence>
<dbReference type="RefSeq" id="WP_148811574.1">
    <property type="nucleotide sequence ID" value="NZ_VSZI01000001.1"/>
</dbReference>
<protein>
    <submittedName>
        <fullName evidence="2">Uncharacterized protein</fullName>
    </submittedName>
</protein>
<name>A0A5D4FVS2_9CORY</name>
<sequence length="180" mass="18849">MAAKKKHGGSSPAGGTPPRDTRNVVPVRPLAEFDGLPEGFAQGEDVPILATSAWGGPKGQKQQIGLAAWGELSAVNAADPFVIASPHVPSEVRLHVRGEVGTPDFKEPREPLLIAEAGEALAGAEVRRTLLGTMIHPPAELLAEVEGSAGLRATIEALWITDEGDETVTWAVRLADEATD</sequence>
<dbReference type="Proteomes" id="UP000324726">
    <property type="component" value="Unassembled WGS sequence"/>
</dbReference>
<feature type="region of interest" description="Disordered" evidence="1">
    <location>
        <begin position="1"/>
        <end position="24"/>
    </location>
</feature>
<dbReference type="EMBL" id="VSZI01000001">
    <property type="protein sequence ID" value="TYR19882.1"/>
    <property type="molecule type" value="Genomic_DNA"/>
</dbReference>
<organism evidence="2 3">
    <name type="scientific">Corynebacterium urealyticum</name>
    <dbReference type="NCBI Taxonomy" id="43771"/>
    <lineage>
        <taxon>Bacteria</taxon>
        <taxon>Bacillati</taxon>
        <taxon>Actinomycetota</taxon>
        <taxon>Actinomycetes</taxon>
        <taxon>Mycobacteriales</taxon>
        <taxon>Corynebacteriaceae</taxon>
        <taxon>Corynebacterium</taxon>
    </lineage>
</organism>
<proteinExistence type="predicted"/>
<reference evidence="2 3" key="1">
    <citation type="submission" date="2019-08" db="EMBL/GenBank/DDBJ databases">
        <title>Draft genome of C. urealyticum strain VH4248.</title>
        <authorList>
            <person name="Navas J."/>
        </authorList>
    </citation>
    <scope>NUCLEOTIDE SEQUENCE [LARGE SCALE GENOMIC DNA]</scope>
    <source>
        <strain evidence="2 3">VH4248</strain>
    </source>
</reference>
<evidence type="ECO:0000313" key="2">
    <source>
        <dbReference type="EMBL" id="TYR19882.1"/>
    </source>
</evidence>
<evidence type="ECO:0000313" key="3">
    <source>
        <dbReference type="Proteomes" id="UP000324726"/>
    </source>
</evidence>
<comment type="caution">
    <text evidence="2">The sequence shown here is derived from an EMBL/GenBank/DDBJ whole genome shotgun (WGS) entry which is preliminary data.</text>
</comment>
<dbReference type="AlphaFoldDB" id="A0A5D4FVS2"/>